<protein>
    <recommendedName>
        <fullName evidence="3">Small ribosomal subunit protein bS16</fullName>
    </recommendedName>
</protein>
<organism evidence="4 5">
    <name type="scientific">Lentibacillus halodurans</name>
    <dbReference type="NCBI Taxonomy" id="237679"/>
    <lineage>
        <taxon>Bacteria</taxon>
        <taxon>Bacillati</taxon>
        <taxon>Bacillota</taxon>
        <taxon>Bacilli</taxon>
        <taxon>Bacillales</taxon>
        <taxon>Bacillaceae</taxon>
        <taxon>Lentibacillus</taxon>
    </lineage>
</organism>
<dbReference type="PANTHER" id="PTHR12919">
    <property type="entry name" value="30S RIBOSOMAL PROTEIN S16"/>
    <property type="match status" value="1"/>
</dbReference>
<dbReference type="NCBIfam" id="TIGR00002">
    <property type="entry name" value="S16"/>
    <property type="match status" value="1"/>
</dbReference>
<dbReference type="OrthoDB" id="9807878at2"/>
<keyword evidence="5" id="KW-1185">Reference proteome</keyword>
<evidence type="ECO:0000313" key="5">
    <source>
        <dbReference type="Proteomes" id="UP000198642"/>
    </source>
</evidence>
<dbReference type="InterPro" id="IPR000307">
    <property type="entry name" value="Ribosomal_bS16"/>
</dbReference>
<reference evidence="4 5" key="1">
    <citation type="submission" date="2016-10" db="EMBL/GenBank/DDBJ databases">
        <authorList>
            <person name="de Groot N.N."/>
        </authorList>
    </citation>
    <scope>NUCLEOTIDE SEQUENCE [LARGE SCALE GENOMIC DNA]</scope>
    <source>
        <strain evidence="4 5">CGMCC 1.3702</strain>
    </source>
</reference>
<dbReference type="PANTHER" id="PTHR12919:SF20">
    <property type="entry name" value="SMALL RIBOSOMAL SUBUNIT PROTEIN BS16M"/>
    <property type="match status" value="1"/>
</dbReference>
<comment type="similarity">
    <text evidence="3">Belongs to the bacterial ribosomal protein bS16 family.</text>
</comment>
<dbReference type="RefSeq" id="WP_090238507.1">
    <property type="nucleotide sequence ID" value="NZ_FOJW01000009.1"/>
</dbReference>
<dbReference type="AlphaFoldDB" id="A0A1I0Z4C8"/>
<dbReference type="InterPro" id="IPR023803">
    <property type="entry name" value="Ribosomal_bS16_dom_sf"/>
</dbReference>
<keyword evidence="1 3" id="KW-0689">Ribosomal protein</keyword>
<accession>A0A1I0Z4C8</accession>
<evidence type="ECO:0000256" key="2">
    <source>
        <dbReference type="ARBA" id="ARBA00023274"/>
    </source>
</evidence>
<dbReference type="GO" id="GO:0015935">
    <property type="term" value="C:small ribosomal subunit"/>
    <property type="evidence" value="ECO:0007669"/>
    <property type="project" value="TreeGrafter"/>
</dbReference>
<dbReference type="GO" id="GO:0006412">
    <property type="term" value="P:translation"/>
    <property type="evidence" value="ECO:0007669"/>
    <property type="project" value="UniProtKB-UniRule"/>
</dbReference>
<dbReference type="Pfam" id="PF00886">
    <property type="entry name" value="Ribosomal_S16"/>
    <property type="match status" value="1"/>
</dbReference>
<dbReference type="GO" id="GO:0005737">
    <property type="term" value="C:cytoplasm"/>
    <property type="evidence" value="ECO:0007669"/>
    <property type="project" value="UniProtKB-ARBA"/>
</dbReference>
<proteinExistence type="inferred from homology"/>
<dbReference type="HAMAP" id="MF_00385">
    <property type="entry name" value="Ribosomal_bS16"/>
    <property type="match status" value="1"/>
</dbReference>
<dbReference type="SUPFAM" id="SSF54565">
    <property type="entry name" value="Ribosomal protein S16"/>
    <property type="match status" value="1"/>
</dbReference>
<evidence type="ECO:0000256" key="3">
    <source>
        <dbReference type="HAMAP-Rule" id="MF_00385"/>
    </source>
</evidence>
<dbReference type="FunFam" id="3.30.1320.10:FF:000002">
    <property type="entry name" value="30S ribosomal protein S16"/>
    <property type="match status" value="1"/>
</dbReference>
<keyword evidence="2 3" id="KW-0687">Ribonucleoprotein</keyword>
<evidence type="ECO:0000256" key="1">
    <source>
        <dbReference type="ARBA" id="ARBA00022980"/>
    </source>
</evidence>
<dbReference type="GO" id="GO:0003735">
    <property type="term" value="F:structural constituent of ribosome"/>
    <property type="evidence" value="ECO:0007669"/>
    <property type="project" value="InterPro"/>
</dbReference>
<dbReference type="STRING" id="237679.SAMN04488072_109144"/>
<sequence length="88" mass="10197">MAVKIRMKRMGAKRNPYYRIVVADSRSPRDGRFIEQIGTYNPVVNPVEVSINEEKALDWMTKGAKPSDTVRNLFSKQGIMKKFHKQKN</sequence>
<gene>
    <name evidence="3" type="primary">rpsP</name>
    <name evidence="4" type="ORF">SAMN04488072_109144</name>
</gene>
<dbReference type="EMBL" id="FOJW01000009">
    <property type="protein sequence ID" value="SFB20187.1"/>
    <property type="molecule type" value="Genomic_DNA"/>
</dbReference>
<dbReference type="Gene3D" id="3.30.1320.10">
    <property type="match status" value="1"/>
</dbReference>
<name>A0A1I0Z4C8_9BACI</name>
<dbReference type="Proteomes" id="UP000198642">
    <property type="component" value="Unassembled WGS sequence"/>
</dbReference>
<evidence type="ECO:0000313" key="4">
    <source>
        <dbReference type="EMBL" id="SFB20187.1"/>
    </source>
</evidence>